<keyword evidence="12 15" id="KW-0456">Lyase</keyword>
<evidence type="ECO:0000256" key="13">
    <source>
        <dbReference type="ARBA" id="ARBA00025634"/>
    </source>
</evidence>
<evidence type="ECO:0000256" key="6">
    <source>
        <dbReference type="ARBA" id="ARBA00020653"/>
    </source>
</evidence>
<evidence type="ECO:0000256" key="1">
    <source>
        <dbReference type="ARBA" id="ARBA00001946"/>
    </source>
</evidence>
<evidence type="ECO:0000256" key="9">
    <source>
        <dbReference type="ARBA" id="ARBA00022822"/>
    </source>
</evidence>
<evidence type="ECO:0000256" key="14">
    <source>
        <dbReference type="ARBA" id="ARBA00047683"/>
    </source>
</evidence>
<dbReference type="EMBL" id="NGKC01000021">
    <property type="protein sequence ID" value="RSU09238.1"/>
    <property type="molecule type" value="Genomic_DNA"/>
</dbReference>
<dbReference type="Proteomes" id="UP000286773">
    <property type="component" value="Unassembled WGS sequence"/>
</dbReference>
<protein>
    <recommendedName>
        <fullName evidence="6 15">Anthranilate synthase component 1</fullName>
        <ecNumber evidence="5 15">4.1.3.27</ecNumber>
    </recommendedName>
</protein>
<dbReference type="PANTHER" id="PTHR11236:SF48">
    <property type="entry name" value="ISOCHORISMATE SYNTHASE MENF"/>
    <property type="match status" value="1"/>
</dbReference>
<evidence type="ECO:0000256" key="11">
    <source>
        <dbReference type="ARBA" id="ARBA00023141"/>
    </source>
</evidence>
<dbReference type="EC" id="4.1.3.27" evidence="5 15"/>
<comment type="subunit">
    <text evidence="4 15">Heterotetramer consisting of two non-identical subunits: a beta subunit (TrpG) and a large alpha subunit (TrpE).</text>
</comment>
<dbReference type="OrthoDB" id="9803598at2"/>
<keyword evidence="8 15" id="KW-0479">Metal-binding</keyword>
<evidence type="ECO:0000313" key="18">
    <source>
        <dbReference type="EMBL" id="RSU09238.1"/>
    </source>
</evidence>
<dbReference type="InterPro" id="IPR019999">
    <property type="entry name" value="Anth_synth_I-like"/>
</dbReference>
<evidence type="ECO:0000256" key="10">
    <source>
        <dbReference type="ARBA" id="ARBA00022842"/>
    </source>
</evidence>
<dbReference type="Gene3D" id="3.60.120.10">
    <property type="entry name" value="Anthranilate synthase"/>
    <property type="match status" value="1"/>
</dbReference>
<evidence type="ECO:0000256" key="7">
    <source>
        <dbReference type="ARBA" id="ARBA00022605"/>
    </source>
</evidence>
<dbReference type="PANTHER" id="PTHR11236">
    <property type="entry name" value="AMINOBENZOATE/ANTHRANILATE SYNTHASE"/>
    <property type="match status" value="1"/>
</dbReference>
<dbReference type="AlphaFoldDB" id="A0A430AM95"/>
<dbReference type="InterPro" id="IPR015890">
    <property type="entry name" value="Chorismate_C"/>
</dbReference>
<dbReference type="GO" id="GO:0000162">
    <property type="term" value="P:L-tryptophan biosynthetic process"/>
    <property type="evidence" value="ECO:0007669"/>
    <property type="project" value="UniProtKB-UniPathway"/>
</dbReference>
<dbReference type="InterPro" id="IPR006805">
    <property type="entry name" value="Anth_synth_I_N"/>
</dbReference>
<dbReference type="InterPro" id="IPR005256">
    <property type="entry name" value="Anth_synth_I_PabB"/>
</dbReference>
<dbReference type="InterPro" id="IPR005801">
    <property type="entry name" value="ADC_synthase"/>
</dbReference>
<keyword evidence="9 15" id="KW-0822">Tryptophan biosynthesis</keyword>
<comment type="pathway">
    <text evidence="2 15">Amino-acid biosynthesis; L-tryptophan biosynthesis; L-tryptophan from chorismate: step 1/5.</text>
</comment>
<name>A0A430AM95_9ENTE</name>
<evidence type="ECO:0000256" key="5">
    <source>
        <dbReference type="ARBA" id="ARBA00012266"/>
    </source>
</evidence>
<evidence type="ECO:0000259" key="17">
    <source>
        <dbReference type="Pfam" id="PF04715"/>
    </source>
</evidence>
<evidence type="ECO:0000313" key="19">
    <source>
        <dbReference type="Proteomes" id="UP000286773"/>
    </source>
</evidence>
<dbReference type="GO" id="GO:0004049">
    <property type="term" value="F:anthranilate synthase activity"/>
    <property type="evidence" value="ECO:0007669"/>
    <property type="project" value="UniProtKB-EC"/>
</dbReference>
<dbReference type="PRINTS" id="PR00095">
    <property type="entry name" value="ANTSNTHASEI"/>
</dbReference>
<comment type="similarity">
    <text evidence="3 15">Belongs to the anthranilate synthase component I family.</text>
</comment>
<evidence type="ECO:0000256" key="8">
    <source>
        <dbReference type="ARBA" id="ARBA00022723"/>
    </source>
</evidence>
<dbReference type="SUPFAM" id="SSF56322">
    <property type="entry name" value="ADC synthase"/>
    <property type="match status" value="1"/>
</dbReference>
<dbReference type="GO" id="GO:0046872">
    <property type="term" value="F:metal ion binding"/>
    <property type="evidence" value="ECO:0007669"/>
    <property type="project" value="UniProtKB-KW"/>
</dbReference>
<dbReference type="NCBIfam" id="TIGR00564">
    <property type="entry name" value="trpE_most"/>
    <property type="match status" value="1"/>
</dbReference>
<comment type="cofactor">
    <cofactor evidence="1 15">
        <name>Mg(2+)</name>
        <dbReference type="ChEBI" id="CHEBI:18420"/>
    </cofactor>
</comment>
<evidence type="ECO:0000256" key="15">
    <source>
        <dbReference type="RuleBase" id="RU364045"/>
    </source>
</evidence>
<dbReference type="UniPathway" id="UPA00035">
    <property type="reaction ID" value="UER00040"/>
</dbReference>
<dbReference type="Pfam" id="PF00425">
    <property type="entry name" value="Chorismate_bind"/>
    <property type="match status" value="1"/>
</dbReference>
<dbReference type="RefSeq" id="WP_126815067.1">
    <property type="nucleotide sequence ID" value="NZ_NGKC01000021.1"/>
</dbReference>
<keyword evidence="10 15" id="KW-0460">Magnesium</keyword>
<feature type="domain" description="Chorismate-utilising enzyme C-terminal" evidence="16">
    <location>
        <begin position="198"/>
        <end position="452"/>
    </location>
</feature>
<organism evidence="18 19">
    <name type="scientific">Vagococcus acidifermentans</name>
    <dbReference type="NCBI Taxonomy" id="564710"/>
    <lineage>
        <taxon>Bacteria</taxon>
        <taxon>Bacillati</taxon>
        <taxon>Bacillota</taxon>
        <taxon>Bacilli</taxon>
        <taxon>Lactobacillales</taxon>
        <taxon>Enterococcaceae</taxon>
        <taxon>Vagococcus</taxon>
    </lineage>
</organism>
<comment type="catalytic activity">
    <reaction evidence="14 15">
        <text>chorismate + L-glutamine = anthranilate + pyruvate + L-glutamate + H(+)</text>
        <dbReference type="Rhea" id="RHEA:21732"/>
        <dbReference type="ChEBI" id="CHEBI:15361"/>
        <dbReference type="ChEBI" id="CHEBI:15378"/>
        <dbReference type="ChEBI" id="CHEBI:16567"/>
        <dbReference type="ChEBI" id="CHEBI:29748"/>
        <dbReference type="ChEBI" id="CHEBI:29985"/>
        <dbReference type="ChEBI" id="CHEBI:58359"/>
        <dbReference type="EC" id="4.1.3.27"/>
    </reaction>
</comment>
<reference evidence="18 19" key="1">
    <citation type="submission" date="2017-05" db="EMBL/GenBank/DDBJ databases">
        <title>Vagococcus spp. assemblies.</title>
        <authorList>
            <person name="Gulvik C.A."/>
        </authorList>
    </citation>
    <scope>NUCLEOTIDE SEQUENCE [LARGE SCALE GENOMIC DNA]</scope>
    <source>
        <strain evidence="18 19">LMG 24798</strain>
    </source>
</reference>
<keyword evidence="11 15" id="KW-0057">Aromatic amino acid biosynthesis</keyword>
<comment type="caution">
    <text evidence="18">The sequence shown here is derived from an EMBL/GenBank/DDBJ whole genome shotgun (WGS) entry which is preliminary data.</text>
</comment>
<comment type="function">
    <text evidence="13 15">Part of a heterotetrameric complex that catalyzes the two-step biosynthesis of anthranilate, an intermediate in the biosynthesis of L-tryptophan. In the first step, the glutamine-binding beta subunit (TrpG) of anthranilate synthase (AS) provides the glutamine amidotransferase activity which generates ammonia as a substrate that, along with chorismate, is used in the second step, catalyzed by the large alpha subunit of AS (TrpE) to produce anthranilate. In the absence of TrpG, TrpE can synthesize anthranilate directly from chorismate and high concentrations of ammonia.</text>
</comment>
<proteinExistence type="inferred from homology"/>
<accession>A0A430AM95</accession>
<keyword evidence="19" id="KW-1185">Reference proteome</keyword>
<evidence type="ECO:0000256" key="2">
    <source>
        <dbReference type="ARBA" id="ARBA00004873"/>
    </source>
</evidence>
<evidence type="ECO:0000256" key="4">
    <source>
        <dbReference type="ARBA" id="ARBA00011575"/>
    </source>
</evidence>
<sequence>MRIIKQMNGDCITPVSAFLRIRGKNKCLLESVPKEEASNSCSLIAFDPVAELRYHNGLFSVSYRQTGECRTYPCSDPLKEVETYVLKNSYPEEKILFQGGAIGYVGYDVAACYEEIGQVPHDELQIPDMIFFLYETYIVFDHKTNNLTIVSENTYSDRPDSELQHSADVIMEQLNSPETAESQTIEQEQLAFTSNFSQEEYENIVAQAKKLITAGDLFQVVPSQRLKARFTQNPFDYYRKLRSANPSTYLYYLDLAEGFQIIGSSPESLVRVSGYTVTTNPIAGTRKRGQTENEDAQLAAELLHDEKERAEHLMLIDLGRNDIAKIAESGSVTVPVYMTIEKFRYVMHIVSVVEGRRRTGVTAMDALKATLPAGTVSGAPKIRAMTRIYQWEPVKRGIYAGAVGYLSQNDQADFAIAIRTMVVKDRYAYVQAGGGVVYDSNPTAEYLETMQKARTLLEVDLHDFNN</sequence>
<evidence type="ECO:0000256" key="12">
    <source>
        <dbReference type="ARBA" id="ARBA00023239"/>
    </source>
</evidence>
<feature type="domain" description="Anthranilate synthase component I N-terminal" evidence="17">
    <location>
        <begin position="11"/>
        <end position="149"/>
    </location>
</feature>
<evidence type="ECO:0000259" key="16">
    <source>
        <dbReference type="Pfam" id="PF00425"/>
    </source>
</evidence>
<gene>
    <name evidence="15" type="primary">trpE</name>
    <name evidence="18" type="ORF">CBF27_13150</name>
</gene>
<dbReference type="Pfam" id="PF04715">
    <property type="entry name" value="Anth_synt_I_N"/>
    <property type="match status" value="1"/>
</dbReference>
<evidence type="ECO:0000256" key="3">
    <source>
        <dbReference type="ARBA" id="ARBA00009562"/>
    </source>
</evidence>
<keyword evidence="7 15" id="KW-0028">Amino-acid biosynthesis</keyword>